<evidence type="ECO:0000256" key="2">
    <source>
        <dbReference type="ARBA" id="ARBA00023015"/>
    </source>
</evidence>
<evidence type="ECO:0000256" key="4">
    <source>
        <dbReference type="ARBA" id="ARBA00023163"/>
    </source>
</evidence>
<dbReference type="PANTHER" id="PTHR13044:SF38">
    <property type="entry name" value="BZIP DOMAIN-CONTAINING PROTEIN"/>
    <property type="match status" value="1"/>
</dbReference>
<keyword evidence="2" id="KW-0805">Transcription regulation</keyword>
<dbReference type="EMBL" id="QUQM01000007">
    <property type="protein sequence ID" value="KAA8645697.1"/>
    <property type="molecule type" value="Genomic_DNA"/>
</dbReference>
<dbReference type="PANTHER" id="PTHR13044">
    <property type="entry name" value="ACTIVATING TRANSCRIPTION FACTOR ATF 4/5"/>
    <property type="match status" value="1"/>
</dbReference>
<comment type="caution">
    <text evidence="9">The sequence shown here is derived from an EMBL/GenBank/DDBJ whole genome shotgun (WGS) entry which is preliminary data.</text>
</comment>
<feature type="compositionally biased region" description="Low complexity" evidence="7">
    <location>
        <begin position="1"/>
        <end position="10"/>
    </location>
</feature>
<evidence type="ECO:0000256" key="3">
    <source>
        <dbReference type="ARBA" id="ARBA00023125"/>
    </source>
</evidence>
<dbReference type="SUPFAM" id="SSF57959">
    <property type="entry name" value="Leucine zipper domain"/>
    <property type="match status" value="1"/>
</dbReference>
<dbReference type="GO" id="GO:0005634">
    <property type="term" value="C:nucleus"/>
    <property type="evidence" value="ECO:0007669"/>
    <property type="project" value="UniProtKB-SubCell"/>
</dbReference>
<feature type="coiled-coil region" evidence="6">
    <location>
        <begin position="181"/>
        <end position="215"/>
    </location>
</feature>
<dbReference type="InterPro" id="IPR046347">
    <property type="entry name" value="bZIP_sf"/>
</dbReference>
<dbReference type="PROSITE" id="PS50217">
    <property type="entry name" value="BZIP"/>
    <property type="match status" value="1"/>
</dbReference>
<dbReference type="CDD" id="cd12193">
    <property type="entry name" value="bZIP_GCN4"/>
    <property type="match status" value="1"/>
</dbReference>
<dbReference type="RefSeq" id="XP_033425058.1">
    <property type="nucleotide sequence ID" value="XM_033571743.1"/>
</dbReference>
<dbReference type="Gene3D" id="1.20.5.170">
    <property type="match status" value="1"/>
</dbReference>
<feature type="domain" description="BZIP" evidence="8">
    <location>
        <begin position="163"/>
        <end position="223"/>
    </location>
</feature>
<evidence type="ECO:0000256" key="7">
    <source>
        <dbReference type="SAM" id="MobiDB-lite"/>
    </source>
</evidence>
<sequence length="228" mass="25046">MAASASSAASPVFAAKEASNQHTLSHNPYSSDLFNSYSPQSLSLDSPFNLPGNGFAGLESWDTWATVTDGPSQPLPAISTPLYPASYTHPIESQPSPLQNTLPLISDLDVHEDFFQPNDVPLTHSEDRQSQLPPMSLPASITTSPNPSSTTPSDLAATRSKSTLSKVEKRQLNTMAARRYRQRRVDQLTRLEEELRQVKEERDALKMRVSKLEGETEALRSLVGRGKK</sequence>
<dbReference type="InterPro" id="IPR004827">
    <property type="entry name" value="bZIP"/>
</dbReference>
<dbReference type="Proteomes" id="UP000324241">
    <property type="component" value="Unassembled WGS sequence"/>
</dbReference>
<reference evidence="9 10" key="1">
    <citation type="submission" date="2019-08" db="EMBL/GenBank/DDBJ databases">
        <title>The genome sequence of a newly discovered highly antifungal drug resistant Aspergillus species, Aspergillus tanneri NIH 1004.</title>
        <authorList>
            <person name="Mounaud S."/>
            <person name="Singh I."/>
            <person name="Joardar V."/>
            <person name="Pakala S."/>
            <person name="Pakala S."/>
            <person name="Venepally P."/>
            <person name="Chung J.K."/>
            <person name="Losada L."/>
            <person name="Nierman W.C."/>
        </authorList>
    </citation>
    <scope>NUCLEOTIDE SEQUENCE [LARGE SCALE GENOMIC DNA]</scope>
    <source>
        <strain evidence="9 10">NIH1004</strain>
    </source>
</reference>
<gene>
    <name evidence="9" type="ORF">ATNIH1004_007116</name>
</gene>
<dbReference type="SMART" id="SM00338">
    <property type="entry name" value="BRLZ"/>
    <property type="match status" value="1"/>
</dbReference>
<name>A0A5M9MT46_9EURO</name>
<dbReference type="OrthoDB" id="2257100at2759"/>
<evidence type="ECO:0000259" key="8">
    <source>
        <dbReference type="PROSITE" id="PS50217"/>
    </source>
</evidence>
<proteinExistence type="predicted"/>
<keyword evidence="4" id="KW-0804">Transcription</keyword>
<dbReference type="GeneID" id="54329818"/>
<evidence type="ECO:0000313" key="9">
    <source>
        <dbReference type="EMBL" id="KAA8645697.1"/>
    </source>
</evidence>
<feature type="region of interest" description="Disordered" evidence="7">
    <location>
        <begin position="1"/>
        <end position="25"/>
    </location>
</feature>
<feature type="region of interest" description="Disordered" evidence="7">
    <location>
        <begin position="116"/>
        <end position="165"/>
    </location>
</feature>
<keyword evidence="6" id="KW-0175">Coiled coil</keyword>
<dbReference type="GO" id="GO:0001228">
    <property type="term" value="F:DNA-binding transcription activator activity, RNA polymerase II-specific"/>
    <property type="evidence" value="ECO:0007669"/>
    <property type="project" value="TreeGrafter"/>
</dbReference>
<evidence type="ECO:0000256" key="5">
    <source>
        <dbReference type="ARBA" id="ARBA00023242"/>
    </source>
</evidence>
<organism evidence="9 10">
    <name type="scientific">Aspergillus tanneri</name>
    <dbReference type="NCBI Taxonomy" id="1220188"/>
    <lineage>
        <taxon>Eukaryota</taxon>
        <taxon>Fungi</taxon>
        <taxon>Dikarya</taxon>
        <taxon>Ascomycota</taxon>
        <taxon>Pezizomycotina</taxon>
        <taxon>Eurotiomycetes</taxon>
        <taxon>Eurotiomycetidae</taxon>
        <taxon>Eurotiales</taxon>
        <taxon>Aspergillaceae</taxon>
        <taxon>Aspergillus</taxon>
        <taxon>Aspergillus subgen. Circumdati</taxon>
    </lineage>
</organism>
<feature type="compositionally biased region" description="Low complexity" evidence="7">
    <location>
        <begin position="138"/>
        <end position="153"/>
    </location>
</feature>
<comment type="subcellular location">
    <subcellularLocation>
        <location evidence="1">Nucleus</location>
    </subcellularLocation>
</comment>
<keyword evidence="5" id="KW-0539">Nucleus</keyword>
<evidence type="ECO:0000256" key="6">
    <source>
        <dbReference type="SAM" id="Coils"/>
    </source>
</evidence>
<accession>A0A5M9MT46</accession>
<protein>
    <recommendedName>
        <fullName evidence="8">BZIP domain-containing protein</fullName>
    </recommendedName>
</protein>
<evidence type="ECO:0000313" key="10">
    <source>
        <dbReference type="Proteomes" id="UP000324241"/>
    </source>
</evidence>
<keyword evidence="3" id="KW-0238">DNA-binding</keyword>
<evidence type="ECO:0000256" key="1">
    <source>
        <dbReference type="ARBA" id="ARBA00004123"/>
    </source>
</evidence>
<dbReference type="AlphaFoldDB" id="A0A5M9MT46"/>
<dbReference type="GO" id="GO:0000977">
    <property type="term" value="F:RNA polymerase II transcription regulatory region sequence-specific DNA binding"/>
    <property type="evidence" value="ECO:0007669"/>
    <property type="project" value="TreeGrafter"/>
</dbReference>